<comment type="caution">
    <text evidence="1">The sequence shown here is derived from an EMBL/GenBank/DDBJ whole genome shotgun (WGS) entry which is preliminary data.</text>
</comment>
<keyword evidence="2" id="KW-1185">Reference proteome</keyword>
<dbReference type="AlphaFoldDB" id="A0A2P6R5K8"/>
<organism evidence="1 2">
    <name type="scientific">Rosa chinensis</name>
    <name type="common">China rose</name>
    <dbReference type="NCBI Taxonomy" id="74649"/>
    <lineage>
        <taxon>Eukaryota</taxon>
        <taxon>Viridiplantae</taxon>
        <taxon>Streptophyta</taxon>
        <taxon>Embryophyta</taxon>
        <taxon>Tracheophyta</taxon>
        <taxon>Spermatophyta</taxon>
        <taxon>Magnoliopsida</taxon>
        <taxon>eudicotyledons</taxon>
        <taxon>Gunneridae</taxon>
        <taxon>Pentapetalae</taxon>
        <taxon>rosids</taxon>
        <taxon>fabids</taxon>
        <taxon>Rosales</taxon>
        <taxon>Rosaceae</taxon>
        <taxon>Rosoideae</taxon>
        <taxon>Rosoideae incertae sedis</taxon>
        <taxon>Rosa</taxon>
    </lineage>
</organism>
<evidence type="ECO:0000313" key="2">
    <source>
        <dbReference type="Proteomes" id="UP000238479"/>
    </source>
</evidence>
<gene>
    <name evidence="1" type="ORF">RchiOBHm_Chr3g0449791</name>
</gene>
<proteinExistence type="predicted"/>
<accession>A0A2P6R5K8</accession>
<reference evidence="1 2" key="1">
    <citation type="journal article" date="2018" name="Nat. Genet.">
        <title>The Rosa genome provides new insights in the design of modern roses.</title>
        <authorList>
            <person name="Bendahmane M."/>
        </authorList>
    </citation>
    <scope>NUCLEOTIDE SEQUENCE [LARGE SCALE GENOMIC DNA]</scope>
    <source>
        <strain evidence="2">cv. Old Blush</strain>
    </source>
</reference>
<protein>
    <submittedName>
        <fullName evidence="1">Uncharacterized protein</fullName>
    </submittedName>
</protein>
<dbReference type="Proteomes" id="UP000238479">
    <property type="component" value="Chromosome 3"/>
</dbReference>
<dbReference type="EMBL" id="PDCK01000041">
    <property type="protein sequence ID" value="PRQ41714.1"/>
    <property type="molecule type" value="Genomic_DNA"/>
</dbReference>
<evidence type="ECO:0000313" key="1">
    <source>
        <dbReference type="EMBL" id="PRQ41714.1"/>
    </source>
</evidence>
<sequence length="81" mass="9246">MKLDFASYSSNHGRGRGSRDMYQHFIAQFFFNTGLNDSSRSSSASYLIGTQSIFWVPLEVINRDLRAACVAKMIFLVCYHI</sequence>
<dbReference type="Gramene" id="PRQ41714">
    <property type="protein sequence ID" value="PRQ41714"/>
    <property type="gene ID" value="RchiOBHm_Chr3g0449791"/>
</dbReference>
<name>A0A2P6R5K8_ROSCH</name>